<feature type="compositionally biased region" description="Polar residues" evidence="1">
    <location>
        <begin position="239"/>
        <end position="256"/>
    </location>
</feature>
<name>A0AA88GLW1_NAELO</name>
<feature type="region of interest" description="Disordered" evidence="1">
    <location>
        <begin position="222"/>
        <end position="256"/>
    </location>
</feature>
<comment type="caution">
    <text evidence="2">The sequence shown here is derived from an EMBL/GenBank/DDBJ whole genome shotgun (WGS) entry which is preliminary data.</text>
</comment>
<dbReference type="AlphaFoldDB" id="A0AA88GLW1"/>
<protein>
    <recommendedName>
        <fullName evidence="4">SAM domain-containing protein</fullName>
    </recommendedName>
</protein>
<evidence type="ECO:0000256" key="1">
    <source>
        <dbReference type="SAM" id="MobiDB-lite"/>
    </source>
</evidence>
<accession>A0AA88GLW1</accession>
<gene>
    <name evidence="2" type="ORF">C9374_006495</name>
</gene>
<evidence type="ECO:0000313" key="3">
    <source>
        <dbReference type="Proteomes" id="UP000816034"/>
    </source>
</evidence>
<keyword evidence="3" id="KW-1185">Reference proteome</keyword>
<sequence length="788" mass="90509">MSSPQLPRKPIKAWSTTDLVNFLKFHNFPNSIIENMEQDGFDDQAERLSQKLDEFEQLDLSTLPEILTSDTPSNATAQVNIPKATAPPLYPDLQKSFSTQLNLNIQPPPNYSTSPHPVTTSNVIMQPPPPSYSFTKPTSITVQSPPPYHQVVATNPTRPPPSYQNVPQTIQPPPPYQSQGMISPPQYPFTELGQRSIPNMPPVVTNPPLPPSYQSIHPQVVVFQSNPPPPQYESKNRNEMSISQNGQPQDESPAISYQQPLNDEDVRNEDPLNVDERITDLSQQMKQKTPLQQLQVGALPQLFAPLMDLNYDTIQRVLQKNIKDWKCEDVVLWLRYHGYPENVIAKIYHSQYDGFSFMDLSSVVEMLTSEDIDQVIAESIKQRILDFIPESMPSMNDEERELKIVIQELMATHYGGTSVAGRINPIPVSEASLWNVSKMEFKHLDRIEAVKRKLKIFGSLLSKEQVSIIAQNYTFPHRFLYKYLNPKRLPQYGHAQTNGEEFLKIKLVMMKQSPTSVKRQLNMNPLLKNKMTTDVIQCALLVGPWLIEWTDYAMAIVRSQPTFTPLSVIELGTIRGDTQVKLAVRNLASFCSFWTVEKQYTLNKYNTLQFCHYALMFMQNLTDKSPSPPNAILIPQSHLYLSALKEESYGEMSFTFQEISLAKQIFDRSDCIWDLKNELSKSNFQRIKFHSHHMLDEFVKIMQRHLPNYFTSTPTGRIDYELLRGFDRAFWIQENSKPKNQNVIQVVKCPFKTLNPHPKEIHVTSVDEDYRFVKFITVEPTYESVLKK</sequence>
<dbReference type="RefSeq" id="XP_044547186.1">
    <property type="nucleotide sequence ID" value="XM_044696361.1"/>
</dbReference>
<evidence type="ECO:0000313" key="2">
    <source>
        <dbReference type="EMBL" id="KAG2381506.1"/>
    </source>
</evidence>
<dbReference type="Proteomes" id="UP000816034">
    <property type="component" value="Unassembled WGS sequence"/>
</dbReference>
<dbReference type="GeneID" id="68098949"/>
<organism evidence="2 3">
    <name type="scientific">Naegleria lovaniensis</name>
    <name type="common">Amoeba</name>
    <dbReference type="NCBI Taxonomy" id="51637"/>
    <lineage>
        <taxon>Eukaryota</taxon>
        <taxon>Discoba</taxon>
        <taxon>Heterolobosea</taxon>
        <taxon>Tetramitia</taxon>
        <taxon>Eutetramitia</taxon>
        <taxon>Vahlkampfiidae</taxon>
        <taxon>Naegleria</taxon>
    </lineage>
</organism>
<reference evidence="2 3" key="1">
    <citation type="journal article" date="2018" name="BMC Genomics">
        <title>The genome of Naegleria lovaniensis, the basis for a comparative approach to unravel pathogenicity factors of the human pathogenic amoeba N. fowleri.</title>
        <authorList>
            <person name="Liechti N."/>
            <person name="Schurch N."/>
            <person name="Bruggmann R."/>
            <person name="Wittwer M."/>
        </authorList>
    </citation>
    <scope>NUCLEOTIDE SEQUENCE [LARGE SCALE GENOMIC DNA]</scope>
    <source>
        <strain evidence="2 3">ATCC 30569</strain>
    </source>
</reference>
<dbReference type="EMBL" id="PYSW02000027">
    <property type="protein sequence ID" value="KAG2381506.1"/>
    <property type="molecule type" value="Genomic_DNA"/>
</dbReference>
<proteinExistence type="predicted"/>
<evidence type="ECO:0008006" key="4">
    <source>
        <dbReference type="Google" id="ProtNLM"/>
    </source>
</evidence>